<feature type="signal peptide" evidence="1">
    <location>
        <begin position="1"/>
        <end position="26"/>
    </location>
</feature>
<keyword evidence="1" id="KW-0732">Signal</keyword>
<dbReference type="PANTHER" id="PTHR46320">
    <property type="entry name" value="GLYCEROPHOSPHODIESTER PHOSPHODIESTERASE 1"/>
    <property type="match status" value="1"/>
</dbReference>
<dbReference type="Pfam" id="PF03009">
    <property type="entry name" value="GDPD"/>
    <property type="match status" value="1"/>
</dbReference>
<name>A0ABT7T0Z8_9ALTE</name>
<evidence type="ECO:0000313" key="3">
    <source>
        <dbReference type="EMBL" id="MDM7862117.1"/>
    </source>
</evidence>
<dbReference type="PROSITE" id="PS51704">
    <property type="entry name" value="GP_PDE"/>
    <property type="match status" value="1"/>
</dbReference>
<evidence type="ECO:0000259" key="2">
    <source>
        <dbReference type="PROSITE" id="PS51704"/>
    </source>
</evidence>
<dbReference type="CDD" id="cd08566">
    <property type="entry name" value="GDPD_AtGDE_like"/>
    <property type="match status" value="1"/>
</dbReference>
<dbReference type="InterPro" id="IPR030395">
    <property type="entry name" value="GP_PDE_dom"/>
</dbReference>
<dbReference type="EMBL" id="JAUCBP010000013">
    <property type="protein sequence ID" value="MDM7862117.1"/>
    <property type="molecule type" value="Genomic_DNA"/>
</dbReference>
<feature type="chain" id="PRO_5045408538" evidence="1">
    <location>
        <begin position="27"/>
        <end position="314"/>
    </location>
</feature>
<keyword evidence="4" id="KW-1185">Reference proteome</keyword>
<protein>
    <submittedName>
        <fullName evidence="3">Glycerophosphodiester phosphodiesterase family protein</fullName>
    </submittedName>
</protein>
<dbReference type="InterPro" id="IPR017946">
    <property type="entry name" value="PLC-like_Pdiesterase_TIM-brl"/>
</dbReference>
<dbReference type="RefSeq" id="WP_289366875.1">
    <property type="nucleotide sequence ID" value="NZ_JAUCBP010000013.1"/>
</dbReference>
<feature type="domain" description="GP-PDE" evidence="2">
    <location>
        <begin position="54"/>
        <end position="297"/>
    </location>
</feature>
<accession>A0ABT7T0Z8</accession>
<dbReference type="SUPFAM" id="SSF51695">
    <property type="entry name" value="PLC-like phosphodiesterases"/>
    <property type="match status" value="1"/>
</dbReference>
<dbReference type="Gene3D" id="3.20.20.190">
    <property type="entry name" value="Phosphatidylinositol (PI) phosphodiesterase"/>
    <property type="match status" value="1"/>
</dbReference>
<gene>
    <name evidence="3" type="ORF">QTP81_16045</name>
</gene>
<dbReference type="PANTHER" id="PTHR46320:SF1">
    <property type="entry name" value="GLYCEROPHOSPHODIESTER PHOSPHODIESTERASE 1"/>
    <property type="match status" value="1"/>
</dbReference>
<reference evidence="3 4" key="1">
    <citation type="submission" date="2023-06" db="EMBL/GenBank/DDBJ databases">
        <title>Alteromonas sp. ASW11-36 isolated from intertidal sand.</title>
        <authorList>
            <person name="Li Y."/>
        </authorList>
    </citation>
    <scope>NUCLEOTIDE SEQUENCE [LARGE SCALE GENOMIC DNA]</scope>
    <source>
        <strain evidence="3 4">ASW11-36</strain>
    </source>
</reference>
<evidence type="ECO:0000256" key="1">
    <source>
        <dbReference type="SAM" id="SignalP"/>
    </source>
</evidence>
<comment type="caution">
    <text evidence="3">The sequence shown here is derived from an EMBL/GenBank/DDBJ whole genome shotgun (WGS) entry which is preliminary data.</text>
</comment>
<evidence type="ECO:0000313" key="4">
    <source>
        <dbReference type="Proteomes" id="UP001234343"/>
    </source>
</evidence>
<organism evidence="3 4">
    <name type="scientific">Alteromonas arenosi</name>
    <dbReference type="NCBI Taxonomy" id="3055817"/>
    <lineage>
        <taxon>Bacteria</taxon>
        <taxon>Pseudomonadati</taxon>
        <taxon>Pseudomonadota</taxon>
        <taxon>Gammaproteobacteria</taxon>
        <taxon>Alteromonadales</taxon>
        <taxon>Alteromonadaceae</taxon>
        <taxon>Alteromonas/Salinimonas group</taxon>
        <taxon>Alteromonas</taxon>
    </lineage>
</organism>
<dbReference type="Proteomes" id="UP001234343">
    <property type="component" value="Unassembled WGS sequence"/>
</dbReference>
<sequence length="314" mass="34027">MASYLRLSACTVGVLGSLCMTSFASAGAVPPNDFLNPSENVAEYINCLAHNKATLVSVHRAGPKPGFPENALESMQEALKQGPMLLEVDIRETADGHLVLMHDVTLDRTTTGSGDLGEYTLAELADIRLVDNDGNTTEFAIPTLQQVLAWADERAIVQLDLKRGIDYAQVVKAVVEADAVDSTLIIAYRLENVLTSIALEPKLSFSYSINDRDDLAELEQAGVSASQIVAWTGVVDGADKPVWPELESLNLPFAAGAFWHLENEMLQTGDVQAYIDLAEAGVDIIGSDNYWMAYSTLATRQNISEAIKTCEGRY</sequence>
<proteinExistence type="predicted"/>